<feature type="compositionally biased region" description="Basic residues" evidence="1">
    <location>
        <begin position="58"/>
        <end position="74"/>
    </location>
</feature>
<dbReference type="EMBL" id="JAOTPV010000011">
    <property type="protein sequence ID" value="KAJ4476627.1"/>
    <property type="molecule type" value="Genomic_DNA"/>
</dbReference>
<organism evidence="2 3">
    <name type="scientific">Lentinula aciculospora</name>
    <dbReference type="NCBI Taxonomy" id="153920"/>
    <lineage>
        <taxon>Eukaryota</taxon>
        <taxon>Fungi</taxon>
        <taxon>Dikarya</taxon>
        <taxon>Basidiomycota</taxon>
        <taxon>Agaricomycotina</taxon>
        <taxon>Agaricomycetes</taxon>
        <taxon>Agaricomycetidae</taxon>
        <taxon>Agaricales</taxon>
        <taxon>Marasmiineae</taxon>
        <taxon>Omphalotaceae</taxon>
        <taxon>Lentinula</taxon>
    </lineage>
</organism>
<reference evidence="2" key="1">
    <citation type="submission" date="2022-08" db="EMBL/GenBank/DDBJ databases">
        <title>A Global Phylogenomic Analysis of the Shiitake Genus Lentinula.</title>
        <authorList>
            <consortium name="DOE Joint Genome Institute"/>
            <person name="Sierra-Patev S."/>
            <person name="Min B."/>
            <person name="Naranjo-Ortiz M."/>
            <person name="Looney B."/>
            <person name="Konkel Z."/>
            <person name="Slot J.C."/>
            <person name="Sakamoto Y."/>
            <person name="Steenwyk J.L."/>
            <person name="Rokas A."/>
            <person name="Carro J."/>
            <person name="Camarero S."/>
            <person name="Ferreira P."/>
            <person name="Molpeceres G."/>
            <person name="Ruiz-Duenas F.J."/>
            <person name="Serrano A."/>
            <person name="Henrissat B."/>
            <person name="Drula E."/>
            <person name="Hughes K.W."/>
            <person name="Mata J.L."/>
            <person name="Ishikawa N.K."/>
            <person name="Vargas-Isla R."/>
            <person name="Ushijima S."/>
            <person name="Smith C.A."/>
            <person name="Ahrendt S."/>
            <person name="Andreopoulos W."/>
            <person name="He G."/>
            <person name="Labutti K."/>
            <person name="Lipzen A."/>
            <person name="Ng V."/>
            <person name="Riley R."/>
            <person name="Sandor L."/>
            <person name="Barry K."/>
            <person name="Martinez A.T."/>
            <person name="Xiao Y."/>
            <person name="Gibbons J.G."/>
            <person name="Terashima K."/>
            <person name="Grigoriev I.V."/>
            <person name="Hibbett D.S."/>
        </authorList>
    </citation>
    <scope>NUCLEOTIDE SEQUENCE</scope>
    <source>
        <strain evidence="2">JLM2183</strain>
    </source>
</reference>
<evidence type="ECO:0000256" key="1">
    <source>
        <dbReference type="SAM" id="MobiDB-lite"/>
    </source>
</evidence>
<dbReference type="Proteomes" id="UP001150266">
    <property type="component" value="Unassembled WGS sequence"/>
</dbReference>
<evidence type="ECO:0000313" key="2">
    <source>
        <dbReference type="EMBL" id="KAJ4476627.1"/>
    </source>
</evidence>
<feature type="region of interest" description="Disordered" evidence="1">
    <location>
        <begin position="50"/>
        <end position="86"/>
    </location>
</feature>
<feature type="non-terminal residue" evidence="2">
    <location>
        <position position="1"/>
    </location>
</feature>
<dbReference type="OrthoDB" id="10261837at2759"/>
<keyword evidence="3" id="KW-1185">Reference proteome</keyword>
<evidence type="ECO:0000313" key="3">
    <source>
        <dbReference type="Proteomes" id="UP001150266"/>
    </source>
</evidence>
<feature type="region of interest" description="Disordered" evidence="1">
    <location>
        <begin position="1"/>
        <end position="31"/>
    </location>
</feature>
<feature type="compositionally biased region" description="Low complexity" evidence="1">
    <location>
        <begin position="8"/>
        <end position="18"/>
    </location>
</feature>
<gene>
    <name evidence="2" type="ORF">J3R30DRAFT_3487887</name>
</gene>
<dbReference type="AlphaFoldDB" id="A0A9W9DMG6"/>
<sequence>VAAQAIDTSSESLSLSTSVIEERPQSPLSPNRHVRRLSNVVEKTVDKLGRSLSGRTSPGHRRVFSISRKGKGKQKSVSEGKNYLLG</sequence>
<protein>
    <submittedName>
        <fullName evidence="2">Uncharacterized protein</fullName>
    </submittedName>
</protein>
<accession>A0A9W9DMG6</accession>
<proteinExistence type="predicted"/>
<name>A0A9W9DMG6_9AGAR</name>
<comment type="caution">
    <text evidence="2">The sequence shown here is derived from an EMBL/GenBank/DDBJ whole genome shotgun (WGS) entry which is preliminary data.</text>
</comment>